<keyword evidence="2" id="KW-0378">Hydrolase</keyword>
<dbReference type="EMBL" id="JAGIOB010000001">
    <property type="protein sequence ID" value="MBP2418838.1"/>
    <property type="molecule type" value="Genomic_DNA"/>
</dbReference>
<name>A0ABS4ZCP2_9ACTN</name>
<dbReference type="InterPro" id="IPR008136">
    <property type="entry name" value="CinA_C"/>
</dbReference>
<evidence type="ECO:0000259" key="1">
    <source>
        <dbReference type="Pfam" id="PF02464"/>
    </source>
</evidence>
<dbReference type="Gene3D" id="3.90.950.20">
    <property type="entry name" value="CinA-like"/>
    <property type="match status" value="1"/>
</dbReference>
<dbReference type="InterPro" id="IPR036653">
    <property type="entry name" value="CinA-like_C"/>
</dbReference>
<dbReference type="Proteomes" id="UP000758168">
    <property type="component" value="Unassembled WGS sequence"/>
</dbReference>
<protein>
    <submittedName>
        <fullName evidence="2">Nicotinamide-nucleotide amidase</fullName>
        <ecNumber evidence="2">3.5.1.42</ecNumber>
    </submittedName>
</protein>
<evidence type="ECO:0000313" key="2">
    <source>
        <dbReference type="EMBL" id="MBP2418838.1"/>
    </source>
</evidence>
<feature type="domain" description="CinA C-terminal" evidence="1">
    <location>
        <begin position="23"/>
        <end position="169"/>
    </location>
</feature>
<evidence type="ECO:0000313" key="3">
    <source>
        <dbReference type="Proteomes" id="UP000758168"/>
    </source>
</evidence>
<dbReference type="SUPFAM" id="SSF142433">
    <property type="entry name" value="CinA-like"/>
    <property type="match status" value="1"/>
</dbReference>
<gene>
    <name evidence="2" type="ORF">JOF54_003760</name>
</gene>
<reference evidence="2 3" key="1">
    <citation type="submission" date="2021-03" db="EMBL/GenBank/DDBJ databases">
        <title>Sequencing the genomes of 1000 actinobacteria strains.</title>
        <authorList>
            <person name="Klenk H.-P."/>
        </authorList>
    </citation>
    <scope>NUCLEOTIDE SEQUENCE [LARGE SCALE GENOMIC DNA]</scope>
    <source>
        <strain evidence="2 3">DSM 12936</strain>
    </source>
</reference>
<comment type="caution">
    <text evidence="2">The sequence shown here is derived from an EMBL/GenBank/DDBJ whole genome shotgun (WGS) entry which is preliminary data.</text>
</comment>
<dbReference type="EC" id="3.5.1.42" evidence="2"/>
<keyword evidence="3" id="KW-1185">Reference proteome</keyword>
<dbReference type="RefSeq" id="WP_210058672.1">
    <property type="nucleotide sequence ID" value="NZ_BAAAMH010000007.1"/>
</dbReference>
<organism evidence="2 3">
    <name type="scientific">Microlunatus capsulatus</name>
    <dbReference type="NCBI Taxonomy" id="99117"/>
    <lineage>
        <taxon>Bacteria</taxon>
        <taxon>Bacillati</taxon>
        <taxon>Actinomycetota</taxon>
        <taxon>Actinomycetes</taxon>
        <taxon>Propionibacteriales</taxon>
        <taxon>Propionibacteriaceae</taxon>
        <taxon>Microlunatus</taxon>
    </lineage>
</organism>
<sequence>MSPAPAPDPGGRTGADPGAAAALAALALGAETLATAESLTGGLVGELLTSVPGASAGYLGGVISYATRLKHTLAGVPTATLDAHGPVAEPTAAAMADGVAQRCGADWGLAVTGVAGPEPQDGHPVGQVFVGLAHPAIGWQQVRELRLDGDRATIRWQTAVTALALLTEAVRNNGPAARR</sequence>
<proteinExistence type="predicted"/>
<dbReference type="Pfam" id="PF02464">
    <property type="entry name" value="CinA"/>
    <property type="match status" value="1"/>
</dbReference>
<accession>A0ABS4ZCP2</accession>
<dbReference type="GO" id="GO:0019159">
    <property type="term" value="F:nicotinamide-nucleotide amidase activity"/>
    <property type="evidence" value="ECO:0007669"/>
    <property type="project" value="UniProtKB-EC"/>
</dbReference>
<dbReference type="NCBIfam" id="TIGR00199">
    <property type="entry name" value="PncC_domain"/>
    <property type="match status" value="1"/>
</dbReference>